<dbReference type="GO" id="GO:0005737">
    <property type="term" value="C:cytoplasm"/>
    <property type="evidence" value="ECO:0007669"/>
    <property type="project" value="UniProtKB-SubCell"/>
</dbReference>
<dbReference type="InterPro" id="IPR036188">
    <property type="entry name" value="FAD/NAD-bd_sf"/>
</dbReference>
<comment type="subcellular location">
    <subcellularLocation>
        <location evidence="2">Cytoplasm</location>
    </subcellularLocation>
</comment>
<keyword evidence="7" id="KW-0809">Transit peptide</keyword>
<keyword evidence="8" id="KW-0560">Oxidoreductase</keyword>
<keyword evidence="4" id="KW-0963">Cytoplasm</keyword>
<evidence type="ECO:0000256" key="6">
    <source>
        <dbReference type="ARBA" id="ARBA00022827"/>
    </source>
</evidence>
<accession>A0AAX6EE28</accession>
<feature type="domain" description="Amine oxidase" evidence="9">
    <location>
        <begin position="48"/>
        <end position="493"/>
    </location>
</feature>
<dbReference type="PANTHER" id="PTHR10742">
    <property type="entry name" value="FLAVIN MONOAMINE OXIDASE"/>
    <property type="match status" value="1"/>
</dbReference>
<evidence type="ECO:0000256" key="2">
    <source>
        <dbReference type="ARBA" id="ARBA00004496"/>
    </source>
</evidence>
<dbReference type="EMBL" id="JANAVB010037417">
    <property type="protein sequence ID" value="KAJ6802220.1"/>
    <property type="molecule type" value="Genomic_DNA"/>
</dbReference>
<reference evidence="10" key="2">
    <citation type="submission" date="2023-04" db="EMBL/GenBank/DDBJ databases">
        <authorList>
            <person name="Bruccoleri R.E."/>
            <person name="Oakeley E.J."/>
            <person name="Faust A.-M."/>
            <person name="Dessus-Babus S."/>
            <person name="Altorfer M."/>
            <person name="Burckhardt D."/>
            <person name="Oertli M."/>
            <person name="Naumann U."/>
            <person name="Petersen F."/>
            <person name="Wong J."/>
        </authorList>
    </citation>
    <scope>NUCLEOTIDE SEQUENCE</scope>
    <source>
        <strain evidence="10">GSM-AAB239-AS_SAM_17_03QT</strain>
        <tissue evidence="10">Leaf</tissue>
    </source>
</reference>
<dbReference type="Gene3D" id="3.90.660.10">
    <property type="match status" value="1"/>
</dbReference>
<dbReference type="SUPFAM" id="SSF54373">
    <property type="entry name" value="FAD-linked reductases, C-terminal domain"/>
    <property type="match status" value="1"/>
</dbReference>
<evidence type="ECO:0000256" key="8">
    <source>
        <dbReference type="ARBA" id="ARBA00023002"/>
    </source>
</evidence>
<dbReference type="AlphaFoldDB" id="A0AAX6EE28"/>
<dbReference type="Gene3D" id="3.50.50.60">
    <property type="entry name" value="FAD/NAD(P)-binding domain"/>
    <property type="match status" value="1"/>
</dbReference>
<keyword evidence="11" id="KW-1185">Reference proteome</keyword>
<dbReference type="Pfam" id="PF01593">
    <property type="entry name" value="Amino_oxidase"/>
    <property type="match status" value="1"/>
</dbReference>
<sequence>MIRRSINNLLNSRHHCNSSILFSSSSSSLKQPIMAENKPKIIIVGAGMAGLTAARTLPSALFDVSVLEAGNRIGGRICTSEFAGARIETGATWIHGIDGSPIHALAERIGALVPDPDLPWELMDGYPHDDISAVREGGRDVDDSVLHRVSTLYKTLKSRAAESPVLRCSMGSYLRSGLQAHLDSLGDGADAELEKSVFAIFEHIERTYTSADELDDLDVLNETEYKEFPGEHVTIPRGYSRLVEWLAAELPAGSVRLGRKVSRIDWSPAGVPVNVHVEDGEVLVADHVIVTVSLGVLKAGGLEFCPALPSEKAGAIGRLGFGVMDKVHVEVDEPLPRVLLAFGRGGSAESVPRWMGRTAGILPIYTGARVVHVWLAGKEAVEMEGLAEEEVVSGVQATIDAFGGGGGRPVRVVGMRRSGWAKDPLFMGSYSYLAVGSSGEDFDAVAEPLPGRFCESSERPLQILFAGEATQRPYFSTTHGAYLSGIREAERLLQFYRRP</sequence>
<evidence type="ECO:0000256" key="1">
    <source>
        <dbReference type="ARBA" id="ARBA00001974"/>
    </source>
</evidence>
<comment type="caution">
    <text evidence="10">The sequence shown here is derived from an EMBL/GenBank/DDBJ whole genome shotgun (WGS) entry which is preliminary data.</text>
</comment>
<evidence type="ECO:0000313" key="10">
    <source>
        <dbReference type="EMBL" id="KAJ6802220.1"/>
    </source>
</evidence>
<keyword evidence="5" id="KW-0285">Flavoprotein</keyword>
<keyword evidence="6" id="KW-0274">FAD</keyword>
<dbReference type="PANTHER" id="PTHR10742:SF405">
    <property type="entry name" value="PEROXISOMAL N(1)-ACETYL-SPERMINE_SPERMIDINE OXIDASE"/>
    <property type="match status" value="1"/>
</dbReference>
<dbReference type="InterPro" id="IPR050281">
    <property type="entry name" value="Flavin_monoamine_oxidase"/>
</dbReference>
<name>A0AAX6EE28_IRIPA</name>
<dbReference type="InterPro" id="IPR002937">
    <property type="entry name" value="Amino_oxidase"/>
</dbReference>
<evidence type="ECO:0000256" key="3">
    <source>
        <dbReference type="ARBA" id="ARBA00005995"/>
    </source>
</evidence>
<dbReference type="GO" id="GO:0046592">
    <property type="term" value="F:polyamine oxidase activity"/>
    <property type="evidence" value="ECO:0007669"/>
    <property type="project" value="TreeGrafter"/>
</dbReference>
<evidence type="ECO:0000313" key="11">
    <source>
        <dbReference type="Proteomes" id="UP001140949"/>
    </source>
</evidence>
<comment type="similarity">
    <text evidence="3">Belongs to the flavin monoamine oxidase family.</text>
</comment>
<dbReference type="SUPFAM" id="SSF51905">
    <property type="entry name" value="FAD/NAD(P)-binding domain"/>
    <property type="match status" value="1"/>
</dbReference>
<dbReference type="Proteomes" id="UP001140949">
    <property type="component" value="Unassembled WGS sequence"/>
</dbReference>
<evidence type="ECO:0000259" key="9">
    <source>
        <dbReference type="Pfam" id="PF01593"/>
    </source>
</evidence>
<evidence type="ECO:0000256" key="5">
    <source>
        <dbReference type="ARBA" id="ARBA00022630"/>
    </source>
</evidence>
<reference evidence="10" key="1">
    <citation type="journal article" date="2023" name="GigaByte">
        <title>Genome assembly of the bearded iris, Iris pallida Lam.</title>
        <authorList>
            <person name="Bruccoleri R.E."/>
            <person name="Oakeley E.J."/>
            <person name="Faust A.M.E."/>
            <person name="Altorfer M."/>
            <person name="Dessus-Babus S."/>
            <person name="Burckhardt D."/>
            <person name="Oertli M."/>
            <person name="Naumann U."/>
            <person name="Petersen F."/>
            <person name="Wong J."/>
        </authorList>
    </citation>
    <scope>NUCLEOTIDE SEQUENCE</scope>
    <source>
        <strain evidence="10">GSM-AAB239-AS_SAM_17_03QT</strain>
    </source>
</reference>
<protein>
    <submittedName>
        <fullName evidence="10">Polyamine oxidase 5</fullName>
    </submittedName>
</protein>
<gene>
    <name evidence="10" type="ORF">M6B38_194195</name>
</gene>
<evidence type="ECO:0000256" key="4">
    <source>
        <dbReference type="ARBA" id="ARBA00022490"/>
    </source>
</evidence>
<organism evidence="10 11">
    <name type="scientific">Iris pallida</name>
    <name type="common">Sweet iris</name>
    <dbReference type="NCBI Taxonomy" id="29817"/>
    <lineage>
        <taxon>Eukaryota</taxon>
        <taxon>Viridiplantae</taxon>
        <taxon>Streptophyta</taxon>
        <taxon>Embryophyta</taxon>
        <taxon>Tracheophyta</taxon>
        <taxon>Spermatophyta</taxon>
        <taxon>Magnoliopsida</taxon>
        <taxon>Liliopsida</taxon>
        <taxon>Asparagales</taxon>
        <taxon>Iridaceae</taxon>
        <taxon>Iridoideae</taxon>
        <taxon>Irideae</taxon>
        <taxon>Iris</taxon>
    </lineage>
</organism>
<proteinExistence type="inferred from homology"/>
<evidence type="ECO:0000256" key="7">
    <source>
        <dbReference type="ARBA" id="ARBA00022946"/>
    </source>
</evidence>
<comment type="cofactor">
    <cofactor evidence="1">
        <name>FAD</name>
        <dbReference type="ChEBI" id="CHEBI:57692"/>
    </cofactor>
</comment>